<dbReference type="OrthoDB" id="954262at2"/>
<dbReference type="Pfam" id="PF13668">
    <property type="entry name" value="Ferritin_2"/>
    <property type="match status" value="1"/>
</dbReference>
<accession>A0A212UAZ2</accession>
<evidence type="ECO:0000313" key="1">
    <source>
        <dbReference type="EMBL" id="SNC75366.1"/>
    </source>
</evidence>
<reference evidence="2" key="1">
    <citation type="submission" date="2017-06" db="EMBL/GenBank/DDBJ databases">
        <authorList>
            <person name="Varghese N."/>
            <person name="Submissions S."/>
        </authorList>
    </citation>
    <scope>NUCLEOTIDE SEQUENCE [LARGE SCALE GENOMIC DNA]</scope>
    <source>
        <strain evidence="2">DSM 11116</strain>
    </source>
</reference>
<sequence length="294" mass="31750">MKLLKLLAQLAELNPQQLNVAGPRRTALRRLAQAGTAVLPAVLTVLPQPVVARDVPTVLDVLKLGLTLSQLENELYSRALGLSNADAFLGTAENKAAIQTMQLHEQQHIALFTRLIQNSGGTLDAVPRFDFTGSKNGTQATLFPDVFTNFDTFLKVAQLLEDAGVRAYKGQVEYIQYDNYLLETALRVHSTEARHSSHIRTMRRQRGATVKSWVSPSDTPLGAAGTIAATAYAGEESSVQYLANNNPVPFTDSLPINVATPPLSQAAILAKVAEAFDEPITAQAAGTILGQFIY</sequence>
<dbReference type="RefSeq" id="WP_088844168.1">
    <property type="nucleotide sequence ID" value="NZ_FYEW01000002.1"/>
</dbReference>
<proteinExistence type="predicted"/>
<dbReference type="CDD" id="cd00657">
    <property type="entry name" value="Ferritin_like"/>
    <property type="match status" value="1"/>
</dbReference>
<dbReference type="InterPro" id="IPR009078">
    <property type="entry name" value="Ferritin-like_SF"/>
</dbReference>
<organism evidence="1 2">
    <name type="scientific">Hymenobacter gelipurpurascens</name>
    <dbReference type="NCBI Taxonomy" id="89968"/>
    <lineage>
        <taxon>Bacteria</taxon>
        <taxon>Pseudomonadati</taxon>
        <taxon>Bacteroidota</taxon>
        <taxon>Cytophagia</taxon>
        <taxon>Cytophagales</taxon>
        <taxon>Hymenobacteraceae</taxon>
        <taxon>Hymenobacter</taxon>
    </lineage>
</organism>
<gene>
    <name evidence="1" type="ORF">SAMN06265337_2838</name>
</gene>
<dbReference type="EMBL" id="FYEW01000002">
    <property type="protein sequence ID" value="SNC75366.1"/>
    <property type="molecule type" value="Genomic_DNA"/>
</dbReference>
<name>A0A212UAZ2_9BACT</name>
<dbReference type="Proteomes" id="UP000198131">
    <property type="component" value="Unassembled WGS sequence"/>
</dbReference>
<dbReference type="AlphaFoldDB" id="A0A212UAZ2"/>
<evidence type="ECO:0000313" key="2">
    <source>
        <dbReference type="Proteomes" id="UP000198131"/>
    </source>
</evidence>
<keyword evidence="2" id="KW-1185">Reference proteome</keyword>
<protein>
    <submittedName>
        <fullName evidence="1">Ferritin-like domain-containing protein</fullName>
    </submittedName>
</protein>
<dbReference type="SUPFAM" id="SSF47240">
    <property type="entry name" value="Ferritin-like"/>
    <property type="match status" value="1"/>
</dbReference>